<feature type="compositionally biased region" description="Low complexity" evidence="1">
    <location>
        <begin position="142"/>
        <end position="153"/>
    </location>
</feature>
<dbReference type="EMBL" id="JAHRHY010000029">
    <property type="protein sequence ID" value="KAG9060876.1"/>
    <property type="molecule type" value="Genomic_DNA"/>
</dbReference>
<comment type="caution">
    <text evidence="2">The sequence shown here is derived from an EMBL/GenBank/DDBJ whole genome shotgun (WGS) entry which is preliminary data.</text>
</comment>
<proteinExistence type="predicted"/>
<feature type="region of interest" description="Disordered" evidence="1">
    <location>
        <begin position="117"/>
        <end position="162"/>
    </location>
</feature>
<dbReference type="Proteomes" id="UP000707451">
    <property type="component" value="Unassembled WGS sequence"/>
</dbReference>
<evidence type="ECO:0000256" key="1">
    <source>
        <dbReference type="SAM" id="MobiDB-lite"/>
    </source>
</evidence>
<keyword evidence="3" id="KW-1185">Reference proteome</keyword>
<feature type="compositionally biased region" description="Basic and acidic residues" evidence="1">
    <location>
        <begin position="368"/>
        <end position="380"/>
    </location>
</feature>
<reference evidence="2" key="1">
    <citation type="submission" date="2021-06" db="EMBL/GenBank/DDBJ databases">
        <title>Genome Sequence of Mortierella hyaline Strain SCG-10, a Cold-Adapted, Nitrate-Reducing Fungus Isolated from Soil in Minnesota, USA.</title>
        <authorList>
            <person name="Aldossari N."/>
        </authorList>
    </citation>
    <scope>NUCLEOTIDE SEQUENCE</scope>
    <source>
        <strain evidence="2">SCG-10</strain>
    </source>
</reference>
<dbReference type="AlphaFoldDB" id="A0A9P7XGU8"/>
<evidence type="ECO:0000313" key="2">
    <source>
        <dbReference type="EMBL" id="KAG9060876.1"/>
    </source>
</evidence>
<gene>
    <name evidence="2" type="ORF">KI688_007945</name>
</gene>
<feature type="region of interest" description="Disordered" evidence="1">
    <location>
        <begin position="368"/>
        <end position="388"/>
    </location>
</feature>
<dbReference type="InterPro" id="IPR032675">
    <property type="entry name" value="LRR_dom_sf"/>
</dbReference>
<dbReference type="SUPFAM" id="SSF52047">
    <property type="entry name" value="RNI-like"/>
    <property type="match status" value="1"/>
</dbReference>
<evidence type="ECO:0008006" key="4">
    <source>
        <dbReference type="Google" id="ProtNLM"/>
    </source>
</evidence>
<accession>A0A9P7XGU8</accession>
<dbReference type="OrthoDB" id="2405020at2759"/>
<name>A0A9P7XGU8_9FUNG</name>
<protein>
    <recommendedName>
        <fullName evidence="4">F-box domain-containing protein</fullName>
    </recommendedName>
</protein>
<sequence length="994" mass="113925">MTVKKILSRRSLGKQEDKDYRRQRSIRMKSLPDEDAGVVFWEDFCDLHDWPKTPTTANIHRYIEVFVNDEEKKINRRRGLTKGDKGYLSGHDLFIKPVLRFKARLLTAQNAAANPAVVVHASPPPKKPSDGNGQADDTPWVSTSSNNNSNNNDNNKRPMSASKESQPDIFAIAEIAWLVSRFLDAVDLGRLCQTSKGLQNVFHSILWYHYVFTEDDCLTEALDRNMAYLRSLDLEVGLSDPELFKVFGRCDSLTRLHVCADDDDLDDFCDDRNKKKYLHPLISTIGRQHHLTQLELNTLLVWRYPETFLPAFLALQQLQLLRVYMSVKGPTIPTALQMVMDLLNKHPRLEAILFGDWCCSEDSDDERSYYSDEDHSHFSDGDEDEDEIGNQEMDTFNELERQLRADGYPMITKLELPPRQYRPYPATFLEPLFRSGLPNLRSLRLPRAETTTARDLGLVIRSGCPKLQHFTFSPGTDNCDAFPEIYNVLENCNALSSISVTCASMLNKRYFCPHADTLTVLILPSFKTISSAILHQVLLRCSALKVLRLEKGFSGYATAYKDIDFKTGRWSCAGLEVLWLFDCVFFGPRRVGSPSQGYKDYTESRRHFWTQVGHLSKLQELVIGSTKAASTSDVYWTKELRLGGPIKKGQDEKDDSRAAEENPGLLHLLRGLRNLRVLRVRTDKWPRWVLPDQAEVEFMELNWPCLREFSYVNSHHGANGWLLENEPQWKWLKLRRPGLVVKGCHRCRIHKNIMDDNAGHDLLIEASHVPELACSVTFGNDLSINTLFWVQGSGSGLKDSSTKLECFEFPGWIGLESIKAYVSRVRRCLLNDESRRVLDESLPQDALDMLFDKFVDRYRPAIVPVRENRGAQRSWLMEDTHQGHGRQARCMGAQDHQRRCFRREHTLEVDSVNASLVECAFGRIKIVNHHAVTVVGEHFVFKTVENYFTATDPGFQTALKELMDRTDAATQGNIFERYMMTVFSETFKSRRLSD</sequence>
<evidence type="ECO:0000313" key="3">
    <source>
        <dbReference type="Proteomes" id="UP000707451"/>
    </source>
</evidence>
<dbReference type="Gene3D" id="3.80.10.10">
    <property type="entry name" value="Ribonuclease Inhibitor"/>
    <property type="match status" value="1"/>
</dbReference>
<organism evidence="2 3">
    <name type="scientific">Linnemannia hyalina</name>
    <dbReference type="NCBI Taxonomy" id="64524"/>
    <lineage>
        <taxon>Eukaryota</taxon>
        <taxon>Fungi</taxon>
        <taxon>Fungi incertae sedis</taxon>
        <taxon>Mucoromycota</taxon>
        <taxon>Mortierellomycotina</taxon>
        <taxon>Mortierellomycetes</taxon>
        <taxon>Mortierellales</taxon>
        <taxon>Mortierellaceae</taxon>
        <taxon>Linnemannia</taxon>
    </lineage>
</organism>